<reference evidence="9" key="1">
    <citation type="journal article" date="2019" name="MBio">
        <title>Virus Genomes from Deep Sea Sediments Expand the Ocean Megavirome and Support Independent Origins of Viral Gigantism.</title>
        <authorList>
            <person name="Backstrom D."/>
            <person name="Yutin N."/>
            <person name="Jorgensen S.L."/>
            <person name="Dharamshi J."/>
            <person name="Homa F."/>
            <person name="Zaremba-Niedwiedzka K."/>
            <person name="Spang A."/>
            <person name="Wolf Y.I."/>
            <person name="Koonin E.V."/>
            <person name="Ettema T.J."/>
        </authorList>
    </citation>
    <scope>NUCLEOTIDE SEQUENCE</scope>
</reference>
<dbReference type="SUPFAM" id="SSF69000">
    <property type="entry name" value="FAD-dependent thiol oxidase"/>
    <property type="match status" value="1"/>
</dbReference>
<evidence type="ECO:0000256" key="2">
    <source>
        <dbReference type="ARBA" id="ARBA00022630"/>
    </source>
</evidence>
<dbReference type="GO" id="GO:0016972">
    <property type="term" value="F:thiol oxidase activity"/>
    <property type="evidence" value="ECO:0007669"/>
    <property type="project" value="UniProtKB-EC"/>
</dbReference>
<evidence type="ECO:0000256" key="1">
    <source>
        <dbReference type="ARBA" id="ARBA00001974"/>
    </source>
</evidence>
<evidence type="ECO:0000256" key="6">
    <source>
        <dbReference type="ARBA" id="ARBA00048864"/>
    </source>
</evidence>
<name>A0A481Z1M0_9VIRU</name>
<keyword evidence="4 7" id="KW-0560">Oxidoreductase</keyword>
<dbReference type="InterPro" id="IPR036774">
    <property type="entry name" value="ERV/ALR_sulphydryl_oxid_sf"/>
</dbReference>
<dbReference type="Pfam" id="PF04777">
    <property type="entry name" value="Evr1_Alr"/>
    <property type="match status" value="1"/>
</dbReference>
<feature type="domain" description="ERV/ALR sulfhydryl oxidase" evidence="8">
    <location>
        <begin position="18"/>
        <end position="117"/>
    </location>
</feature>
<evidence type="ECO:0000256" key="7">
    <source>
        <dbReference type="RuleBase" id="RU371123"/>
    </source>
</evidence>
<accession>A0A481Z1M0</accession>
<organism evidence="9">
    <name type="scientific">Pithovirus LCPAC001</name>
    <dbReference type="NCBI Taxonomy" id="2506585"/>
    <lineage>
        <taxon>Viruses</taxon>
        <taxon>Pithoviruses</taxon>
    </lineage>
</organism>
<dbReference type="Gene3D" id="1.20.120.310">
    <property type="entry name" value="ERV/ALR sulfhydryl oxidase domain"/>
    <property type="match status" value="1"/>
</dbReference>
<sequence>MINKSMTCSLGKKHSNINSSEKALMQTDGPGIWFTFHTMAIFATSKESSRFLIYFMRKTIENFKCLFCREHATSYMRKYPPELKQHKLFYWTVEFHNDVNSRKGKDIWTYIKAYDFYRTN</sequence>
<proteinExistence type="predicted"/>
<dbReference type="EC" id="1.8.3.2" evidence="7"/>
<gene>
    <name evidence="9" type="ORF">LCPAC001_01170</name>
</gene>
<keyword evidence="5" id="KW-1015">Disulfide bond</keyword>
<dbReference type="InterPro" id="IPR017905">
    <property type="entry name" value="ERV/ALR_sulphydryl_oxidase"/>
</dbReference>
<evidence type="ECO:0000256" key="3">
    <source>
        <dbReference type="ARBA" id="ARBA00022827"/>
    </source>
</evidence>
<dbReference type="EMBL" id="MK500429">
    <property type="protein sequence ID" value="QBK89607.1"/>
    <property type="molecule type" value="Genomic_DNA"/>
</dbReference>
<comment type="cofactor">
    <cofactor evidence="1 7">
        <name>FAD</name>
        <dbReference type="ChEBI" id="CHEBI:57692"/>
    </cofactor>
</comment>
<protein>
    <recommendedName>
        <fullName evidence="7">Sulfhydryl oxidase</fullName>
        <ecNumber evidence="7">1.8.3.2</ecNumber>
    </recommendedName>
</protein>
<keyword evidence="3 7" id="KW-0274">FAD</keyword>
<comment type="catalytic activity">
    <reaction evidence="6 7">
        <text>2 R'C(R)SH + O2 = R'C(R)S-S(R)CR' + H2O2</text>
        <dbReference type="Rhea" id="RHEA:17357"/>
        <dbReference type="ChEBI" id="CHEBI:15379"/>
        <dbReference type="ChEBI" id="CHEBI:16240"/>
        <dbReference type="ChEBI" id="CHEBI:16520"/>
        <dbReference type="ChEBI" id="CHEBI:17412"/>
        <dbReference type="EC" id="1.8.3.2"/>
    </reaction>
</comment>
<evidence type="ECO:0000256" key="4">
    <source>
        <dbReference type="ARBA" id="ARBA00023002"/>
    </source>
</evidence>
<evidence type="ECO:0000313" key="9">
    <source>
        <dbReference type="EMBL" id="QBK89607.1"/>
    </source>
</evidence>
<evidence type="ECO:0000256" key="5">
    <source>
        <dbReference type="ARBA" id="ARBA00023157"/>
    </source>
</evidence>
<dbReference type="PROSITE" id="PS51324">
    <property type="entry name" value="ERV_ALR"/>
    <property type="match status" value="1"/>
</dbReference>
<evidence type="ECO:0000259" key="8">
    <source>
        <dbReference type="PROSITE" id="PS51324"/>
    </source>
</evidence>
<keyword evidence="2 7" id="KW-0285">Flavoprotein</keyword>